<dbReference type="AlphaFoldDB" id="A0A9P0PW36"/>
<name>A0A9P0PW36_ACAOB</name>
<evidence type="ECO:0000313" key="1">
    <source>
        <dbReference type="EMBL" id="CAH2001225.1"/>
    </source>
</evidence>
<proteinExistence type="predicted"/>
<evidence type="ECO:0000313" key="2">
    <source>
        <dbReference type="Proteomes" id="UP001152888"/>
    </source>
</evidence>
<dbReference type="EMBL" id="CAKOFQ010007440">
    <property type="protein sequence ID" value="CAH2001225.1"/>
    <property type="molecule type" value="Genomic_DNA"/>
</dbReference>
<sequence>MFRLFCIKSCYQNFRDQITSVLYNSRINISYIYQNGIRYVCRAGHHNHLLRHLCRIRSRLHPERWTLPS</sequence>
<comment type="caution">
    <text evidence="1">The sequence shown here is derived from an EMBL/GenBank/DDBJ whole genome shotgun (WGS) entry which is preliminary data.</text>
</comment>
<organism evidence="1 2">
    <name type="scientific">Acanthoscelides obtectus</name>
    <name type="common">Bean weevil</name>
    <name type="synonym">Bruchus obtectus</name>
    <dbReference type="NCBI Taxonomy" id="200917"/>
    <lineage>
        <taxon>Eukaryota</taxon>
        <taxon>Metazoa</taxon>
        <taxon>Ecdysozoa</taxon>
        <taxon>Arthropoda</taxon>
        <taxon>Hexapoda</taxon>
        <taxon>Insecta</taxon>
        <taxon>Pterygota</taxon>
        <taxon>Neoptera</taxon>
        <taxon>Endopterygota</taxon>
        <taxon>Coleoptera</taxon>
        <taxon>Polyphaga</taxon>
        <taxon>Cucujiformia</taxon>
        <taxon>Chrysomeloidea</taxon>
        <taxon>Chrysomelidae</taxon>
        <taxon>Bruchinae</taxon>
        <taxon>Bruchini</taxon>
        <taxon>Acanthoscelides</taxon>
    </lineage>
</organism>
<accession>A0A9P0PW36</accession>
<dbReference type="Proteomes" id="UP001152888">
    <property type="component" value="Unassembled WGS sequence"/>
</dbReference>
<reference evidence="1" key="1">
    <citation type="submission" date="2022-03" db="EMBL/GenBank/DDBJ databases">
        <authorList>
            <person name="Sayadi A."/>
        </authorList>
    </citation>
    <scope>NUCLEOTIDE SEQUENCE</scope>
</reference>
<gene>
    <name evidence="1" type="ORF">ACAOBT_LOCUS26056</name>
</gene>
<protein>
    <submittedName>
        <fullName evidence="1">Uncharacterized protein</fullName>
    </submittedName>
</protein>
<keyword evidence="2" id="KW-1185">Reference proteome</keyword>